<dbReference type="OrthoDB" id="31077at2157"/>
<dbReference type="eggNOG" id="arCOG15030">
    <property type="taxonomic scope" value="Archaea"/>
</dbReference>
<dbReference type="RefSeq" id="WP_011752002.1">
    <property type="nucleotide sequence ID" value="NC_008698.1"/>
</dbReference>
<dbReference type="AlphaFoldDB" id="A1RX07"/>
<dbReference type="GeneID" id="4600979"/>
<evidence type="ECO:0000313" key="2">
    <source>
        <dbReference type="Proteomes" id="UP000000641"/>
    </source>
</evidence>
<dbReference type="EMBL" id="CP000505">
    <property type="protein sequence ID" value="ABL77737.1"/>
    <property type="molecule type" value="Genomic_DNA"/>
</dbReference>
<dbReference type="Proteomes" id="UP000000641">
    <property type="component" value="Chromosome"/>
</dbReference>
<dbReference type="HOGENOM" id="CLU_2327400_0_0_2"/>
<sequence length="102" mass="12170">MPDDVPGWPLMEEEVLILEGKDKIYFNFPYQLYKKELRRRLLRYNVEVNIKEDVLGGKRVEITVDKQVGLEIKAWLSIRLPTMREKYYVTELEEVSHAKEEA</sequence>
<dbReference type="KEGG" id="tpe:Tpen_0328"/>
<protein>
    <submittedName>
        <fullName evidence="1">Uncharacterized protein</fullName>
    </submittedName>
</protein>
<gene>
    <name evidence="1" type="ordered locus">Tpen_0328</name>
</gene>
<accession>A1RX07</accession>
<keyword evidence="2" id="KW-1185">Reference proteome</keyword>
<evidence type="ECO:0000313" key="1">
    <source>
        <dbReference type="EMBL" id="ABL77737.1"/>
    </source>
</evidence>
<proteinExistence type="predicted"/>
<dbReference type="STRING" id="368408.Tpen_0328"/>
<dbReference type="EnsemblBacteria" id="ABL77737">
    <property type="protein sequence ID" value="ABL77737"/>
    <property type="gene ID" value="Tpen_0328"/>
</dbReference>
<name>A1RX07_THEPD</name>
<reference evidence="2" key="1">
    <citation type="journal article" date="2008" name="J. Bacteriol.">
        <title>Genome sequence of Thermofilum pendens reveals an exceptional loss of biosynthetic pathways without genome reduction.</title>
        <authorList>
            <person name="Anderson I."/>
            <person name="Rodriguez J."/>
            <person name="Susanti D."/>
            <person name="Porat I."/>
            <person name="Reich C."/>
            <person name="Ulrich L.E."/>
            <person name="Elkins J.G."/>
            <person name="Mavromatis K."/>
            <person name="Lykidis A."/>
            <person name="Kim E."/>
            <person name="Thompson L.S."/>
            <person name="Nolan M."/>
            <person name="Land M."/>
            <person name="Copeland A."/>
            <person name="Lapidus A."/>
            <person name="Lucas S."/>
            <person name="Detter C."/>
            <person name="Zhulin I.B."/>
            <person name="Olsen G.J."/>
            <person name="Whitman W."/>
            <person name="Mukhopadhyay B."/>
            <person name="Bristow J."/>
            <person name="Kyrpides N."/>
        </authorList>
    </citation>
    <scope>NUCLEOTIDE SEQUENCE [LARGE SCALE GENOMIC DNA]</scope>
    <source>
        <strain evidence="2">DSM 2475 / Hrk 5</strain>
    </source>
</reference>
<organism evidence="1 2">
    <name type="scientific">Thermofilum pendens (strain DSM 2475 / Hrk 5)</name>
    <dbReference type="NCBI Taxonomy" id="368408"/>
    <lineage>
        <taxon>Archaea</taxon>
        <taxon>Thermoproteota</taxon>
        <taxon>Thermoprotei</taxon>
        <taxon>Thermofilales</taxon>
        <taxon>Thermofilaceae</taxon>
        <taxon>Thermofilum</taxon>
    </lineage>
</organism>